<accession>A0A0C3DHW0</accession>
<protein>
    <submittedName>
        <fullName evidence="1">Uncharacterized protein</fullName>
    </submittedName>
</protein>
<reference evidence="1" key="3">
    <citation type="submission" date="2015-02" db="EMBL/GenBank/DDBJ databases">
        <title>Evolutionary Origins and Diversification of the Mycorrhizal Mutualists.</title>
        <authorList>
            <consortium name="DOE Joint Genome Institute"/>
            <consortium name="Mycorrhizal Genomics Consortium"/>
            <person name="Kohler A."/>
            <person name="Kuo A."/>
            <person name="Nagy L.G."/>
            <person name="Floudas D."/>
            <person name="Copeland A."/>
            <person name="Barry K.W."/>
            <person name="Cichocki N."/>
            <person name="Veneault-Fourrey C."/>
            <person name="LaButti K."/>
            <person name="Lindquist E.A."/>
            <person name="Lipzen A."/>
            <person name="Lundell T."/>
            <person name="Morin E."/>
            <person name="Murat C."/>
            <person name="Riley R."/>
            <person name="Ohm R."/>
            <person name="Sun H."/>
            <person name="Tunlid A."/>
            <person name="Henrissat B."/>
            <person name="Grigoriev I.V."/>
            <person name="Hibbett D.S."/>
            <person name="Martin F."/>
        </authorList>
    </citation>
    <scope>NUCLEOTIDE SEQUENCE</scope>
    <source>
        <strain evidence="1">Foug A</strain>
    </source>
</reference>
<gene>
    <name evidence="2" type="ORF">SCLCIDRAFT_1213990</name>
    <name evidence="1" type="ORF">SCLCIDRAFT_1221031</name>
</gene>
<keyword evidence="3" id="KW-1185">Reference proteome</keyword>
<dbReference type="EMBL" id="KN822033">
    <property type="protein sequence ID" value="KIM63566.1"/>
    <property type="molecule type" value="Genomic_DNA"/>
</dbReference>
<dbReference type="Proteomes" id="UP000053989">
    <property type="component" value="Unassembled WGS sequence"/>
</dbReference>
<proteinExistence type="predicted"/>
<feature type="non-terminal residue" evidence="1">
    <location>
        <position position="1"/>
    </location>
</feature>
<reference evidence="3" key="2">
    <citation type="submission" date="2015-01" db="EMBL/GenBank/DDBJ databases">
        <title>Evolutionary Origins and Diversification of the Mycorrhizal Mutualists.</title>
        <authorList>
            <consortium name="DOE Joint Genome Institute"/>
            <consortium name="Mycorrhizal Genomics Consortium"/>
            <person name="Kohler A."/>
            <person name="Kuo A."/>
            <person name="Nagy L.G."/>
            <person name="Floudas D."/>
            <person name="Copeland A."/>
            <person name="Barry K.W."/>
            <person name="Cichocki N."/>
            <person name="Veneault-Fourrey C."/>
            <person name="LaButti K."/>
            <person name="Lindquist E.A."/>
            <person name="Lipzen A."/>
            <person name="Lundell T."/>
            <person name="Morin E."/>
            <person name="Murat C."/>
            <person name="Riley R."/>
            <person name="Ohm R."/>
            <person name="Sun H."/>
            <person name="Tunlid A."/>
            <person name="Henrissat B."/>
            <person name="Grigoriev I.V."/>
            <person name="Hibbett D.S."/>
            <person name="Martin F."/>
        </authorList>
    </citation>
    <scope>NUCLEOTIDE SEQUENCE [LARGE SCALE GENOMIC DNA]</scope>
    <source>
        <strain evidence="2 3">Foug A</strain>
    </source>
</reference>
<feature type="non-terminal residue" evidence="1">
    <location>
        <position position="92"/>
    </location>
</feature>
<evidence type="ECO:0000313" key="2">
    <source>
        <dbReference type="EMBL" id="KIM63566.1"/>
    </source>
</evidence>
<dbReference type="EMBL" id="KN822131">
    <property type="protein sequence ID" value="KIM55626.1"/>
    <property type="molecule type" value="Genomic_DNA"/>
</dbReference>
<sequence length="92" mass="10236">VYAINSGVLCFLGHRAQRIWICYGGSFTSYLYCTITKERLEATLNQVRNQIATDGPPPDFFDVGHSDGARELLPNMPIGDFEKDGVSRSFSC</sequence>
<evidence type="ECO:0000313" key="3">
    <source>
        <dbReference type="Proteomes" id="UP000053989"/>
    </source>
</evidence>
<organism evidence="1 3">
    <name type="scientific">Scleroderma citrinum Foug A</name>
    <dbReference type="NCBI Taxonomy" id="1036808"/>
    <lineage>
        <taxon>Eukaryota</taxon>
        <taxon>Fungi</taxon>
        <taxon>Dikarya</taxon>
        <taxon>Basidiomycota</taxon>
        <taxon>Agaricomycotina</taxon>
        <taxon>Agaricomycetes</taxon>
        <taxon>Agaricomycetidae</taxon>
        <taxon>Boletales</taxon>
        <taxon>Sclerodermatineae</taxon>
        <taxon>Sclerodermataceae</taxon>
        <taxon>Scleroderma</taxon>
    </lineage>
</organism>
<dbReference type="AlphaFoldDB" id="A0A0C3DHW0"/>
<reference evidence="1 3" key="1">
    <citation type="submission" date="2014-04" db="EMBL/GenBank/DDBJ databases">
        <authorList>
            <consortium name="DOE Joint Genome Institute"/>
            <person name="Kuo A."/>
            <person name="Kohler A."/>
            <person name="Nagy L.G."/>
            <person name="Floudas D."/>
            <person name="Copeland A."/>
            <person name="Barry K.W."/>
            <person name="Cichocki N."/>
            <person name="Veneault-Fourrey C."/>
            <person name="LaButti K."/>
            <person name="Lindquist E.A."/>
            <person name="Lipzen A."/>
            <person name="Lundell T."/>
            <person name="Morin E."/>
            <person name="Murat C."/>
            <person name="Sun H."/>
            <person name="Tunlid A."/>
            <person name="Henrissat B."/>
            <person name="Grigoriev I.V."/>
            <person name="Hibbett D.S."/>
            <person name="Martin F."/>
            <person name="Nordberg H.P."/>
            <person name="Cantor M.N."/>
            <person name="Hua S.X."/>
        </authorList>
    </citation>
    <scope>NUCLEOTIDE SEQUENCE [LARGE SCALE GENOMIC DNA]</scope>
    <source>
        <strain evidence="1 3">Foug A</strain>
    </source>
</reference>
<evidence type="ECO:0000313" key="1">
    <source>
        <dbReference type="EMBL" id="KIM55626.1"/>
    </source>
</evidence>
<dbReference type="HOGENOM" id="CLU_2419150_0_0_1"/>
<name>A0A0C3DHW0_9AGAM</name>